<dbReference type="EMBL" id="JAHRIO010020313">
    <property type="protein sequence ID" value="MEQ2164436.1"/>
    <property type="molecule type" value="Genomic_DNA"/>
</dbReference>
<proteinExistence type="predicted"/>
<reference evidence="2 3" key="1">
    <citation type="submission" date="2021-06" db="EMBL/GenBank/DDBJ databases">
        <authorList>
            <person name="Palmer J.M."/>
        </authorList>
    </citation>
    <scope>NUCLEOTIDE SEQUENCE [LARGE SCALE GENOMIC DNA]</scope>
    <source>
        <strain evidence="2 3">GA_2019</strain>
        <tissue evidence="2">Muscle</tissue>
    </source>
</reference>
<sequence length="122" mass="13120">TGISVFVCLSVGGLAPNCPAILQQPAHVSDMLQIFCFSPSCLTPSPLSLPPAPGLSPNVLLSHSPPFFPCGFLSVVRLQGMWEGEFAACRGVLPVRGVVTFLWVFADFIIFIIGRLPPWQSH</sequence>
<evidence type="ECO:0000256" key="1">
    <source>
        <dbReference type="SAM" id="Phobius"/>
    </source>
</evidence>
<keyword evidence="1" id="KW-1133">Transmembrane helix</keyword>
<keyword evidence="1" id="KW-0812">Transmembrane</keyword>
<gene>
    <name evidence="2" type="ORF">GOODEAATRI_006661</name>
</gene>
<feature type="non-terminal residue" evidence="2">
    <location>
        <position position="1"/>
    </location>
</feature>
<dbReference type="Proteomes" id="UP001476798">
    <property type="component" value="Unassembled WGS sequence"/>
</dbReference>
<comment type="caution">
    <text evidence="2">The sequence shown here is derived from an EMBL/GenBank/DDBJ whole genome shotgun (WGS) entry which is preliminary data.</text>
</comment>
<accession>A0ABV0MZ80</accession>
<evidence type="ECO:0000313" key="3">
    <source>
        <dbReference type="Proteomes" id="UP001476798"/>
    </source>
</evidence>
<protein>
    <submittedName>
        <fullName evidence="2">Uncharacterized protein</fullName>
    </submittedName>
</protein>
<keyword evidence="1" id="KW-0472">Membrane</keyword>
<keyword evidence="3" id="KW-1185">Reference proteome</keyword>
<evidence type="ECO:0000313" key="2">
    <source>
        <dbReference type="EMBL" id="MEQ2164436.1"/>
    </source>
</evidence>
<feature type="transmembrane region" description="Helical" evidence="1">
    <location>
        <begin position="98"/>
        <end position="116"/>
    </location>
</feature>
<name>A0ABV0MZ80_9TELE</name>
<organism evidence="2 3">
    <name type="scientific">Goodea atripinnis</name>
    <dbReference type="NCBI Taxonomy" id="208336"/>
    <lineage>
        <taxon>Eukaryota</taxon>
        <taxon>Metazoa</taxon>
        <taxon>Chordata</taxon>
        <taxon>Craniata</taxon>
        <taxon>Vertebrata</taxon>
        <taxon>Euteleostomi</taxon>
        <taxon>Actinopterygii</taxon>
        <taxon>Neopterygii</taxon>
        <taxon>Teleostei</taxon>
        <taxon>Neoteleostei</taxon>
        <taxon>Acanthomorphata</taxon>
        <taxon>Ovalentaria</taxon>
        <taxon>Atherinomorphae</taxon>
        <taxon>Cyprinodontiformes</taxon>
        <taxon>Goodeidae</taxon>
        <taxon>Goodea</taxon>
    </lineage>
</organism>